<keyword evidence="7" id="KW-0638">Presynaptic neurotoxin</keyword>
<keyword evidence="9" id="KW-0472">Membrane</keyword>
<feature type="compositionally biased region" description="Basic and acidic residues" evidence="12">
    <location>
        <begin position="767"/>
        <end position="777"/>
    </location>
</feature>
<feature type="compositionally biased region" description="Polar residues" evidence="12">
    <location>
        <begin position="824"/>
        <end position="839"/>
    </location>
</feature>
<keyword evidence="8" id="KW-0539">Nucleus</keyword>
<dbReference type="SUPFAM" id="SSF48452">
    <property type="entry name" value="TPR-like"/>
    <property type="match status" value="2"/>
</dbReference>
<dbReference type="InterPro" id="IPR002110">
    <property type="entry name" value="Ankyrin_rpt"/>
</dbReference>
<dbReference type="Gene3D" id="3.10.20.90">
    <property type="entry name" value="Phosphatidylinositol 3-kinase Catalytic Subunit, Chain A, domain 1"/>
    <property type="match status" value="1"/>
</dbReference>
<name>T1JWZ7_TETUR</name>
<evidence type="ECO:0000256" key="9">
    <source>
        <dbReference type="ARBA" id="ARBA00023298"/>
    </source>
</evidence>
<dbReference type="HOGENOM" id="CLU_311089_0_0_1"/>
<dbReference type="GO" id="GO:0031297">
    <property type="term" value="P:replication fork processing"/>
    <property type="evidence" value="ECO:0007669"/>
    <property type="project" value="TreeGrafter"/>
</dbReference>
<feature type="compositionally biased region" description="Pro residues" evidence="12">
    <location>
        <begin position="843"/>
        <end position="853"/>
    </location>
</feature>
<evidence type="ECO:0000256" key="6">
    <source>
        <dbReference type="ARBA" id="ARBA00022737"/>
    </source>
</evidence>
<keyword evidence="14" id="KW-1185">Reference proteome</keyword>
<dbReference type="PANTHER" id="PTHR46358">
    <property type="entry name" value="TONSOKU-LIKE PROTEIN"/>
    <property type="match status" value="1"/>
</dbReference>
<sequence>MVGESLALLGSFRKSALHLKEFRRIAMELDNKEEMQRADATLGRTYWLYYNSNPLKNKQSLEKAELYFRSALTRASKLKGNISERDYAQMRTRGLINLALVFEQKGDKLAVKFLEEGTLLSKKFGFPDDLLRCLMALSAIHMRAGLMQKAREFNDDAMKVAKQLHDFTDLCELLLMKANILINLVDYDGARHIFKKVYQLYTKSSDPDHKIKAIKGCKATKKIIETLKEVNLSSDPEIHAKLYDKIGDYCVEMGCYSMAIDYYNRVLDAALKLGKSAEELATIYFSLGQTYLDNQQFSEALTAYQKELTFREGNTEEEIHSLLKIIEIKINLQLSFDEIQREFEFALTKCDTDKLKRQVLKEYKNYLDEANVVTSANKEIERQLSALGPEDVTEMECESQEGGDKTSDEEISDDDISDLTDDSGNENLEETEMKGRALRSRRSVKKIQSSAKRNEKGESALHRACIDGNLSHVMKLVEGGHEVNIRDHAGWLPIHEASNHGYADIVEYLIQKKSLINDRGGAECGDTTPLHDACANGHIDVIRVLIRNGANVIGRDINGNTPFDLLKDRIGDGETLTSTQKKDVALLFKEIKELMKKSGYDFNAKTIQKVKRKHVPSDVIGKPINNLRARDNRSPSTSPPRKSLKLNKNREAVDAKNAYKEVISNLRRPHDLVNGPPPAKSKSKFKGLIEESECVVDEWMINDMNPSALKDKPVRDAYEMTGRLIEKNQQSFDSSKRERQSKPKQKGPIASTRRRAVNSDEEDDYVVIEHDDVKSQSDNDSQDEDEEEEEENFDWERQLNGDDNEDDTEIEVVSCKNKSKSNRQETSYFTSTQESMDACSTTSPPPDSLPLSPPSSNQPMSYNFTPSTVPQIPSYSTVSPPSNGSNQQVPTKPTPVNQPNQSTEKFLITVHLESKKFLLTVPNRSTQVSWLAEKTAERYYQMRQLRPKLSLTTEEGAILDLDDLVVDVCLNNQVYANIDSWDLEPLPERYESNCKLKKSFVNHDLKFRLKLSETSGKLQLTNMLLERATIVNLLLSLRCQKSLRILDFSFTDIILLDKDDILSQILSTISDLEEINFKGTGLVSYRLHSLCRYPLTNLINVDFSYNLLDDKCSTNLLEFINQCPNLKRIDLRYNDFSLGFIESSNLLEISRNKNITLLMK</sequence>
<dbReference type="SUPFAM" id="SSF48403">
    <property type="entry name" value="Ankyrin repeat"/>
    <property type="match status" value="1"/>
</dbReference>
<evidence type="ECO:0000256" key="11">
    <source>
        <dbReference type="PROSITE-ProRule" id="PRU00339"/>
    </source>
</evidence>
<feature type="region of interest" description="Disordered" evidence="12">
    <location>
        <begin position="384"/>
        <end position="458"/>
    </location>
</feature>
<evidence type="ECO:0000256" key="2">
    <source>
        <dbReference type="ARBA" id="ARBA00004175"/>
    </source>
</evidence>
<dbReference type="InterPro" id="IPR052311">
    <property type="entry name" value="MMS22L-TONSL_complex_comp"/>
</dbReference>
<accession>T1JWZ7</accession>
<dbReference type="GO" id="GO:0006887">
    <property type="term" value="P:exocytosis"/>
    <property type="evidence" value="ECO:0007669"/>
    <property type="project" value="UniProtKB-KW"/>
</dbReference>
<dbReference type="PROSITE" id="PS50297">
    <property type="entry name" value="ANK_REP_REGION"/>
    <property type="match status" value="2"/>
</dbReference>
<dbReference type="InterPro" id="IPR032675">
    <property type="entry name" value="LRR_dom_sf"/>
</dbReference>
<evidence type="ECO:0000313" key="14">
    <source>
        <dbReference type="Proteomes" id="UP000015104"/>
    </source>
</evidence>
<dbReference type="GO" id="GO:0043596">
    <property type="term" value="C:nuclear replication fork"/>
    <property type="evidence" value="ECO:0007669"/>
    <property type="project" value="TreeGrafter"/>
</dbReference>
<feature type="repeat" description="TPR" evidence="11">
    <location>
        <begin position="281"/>
        <end position="314"/>
    </location>
</feature>
<dbReference type="EMBL" id="CAEY01000818">
    <property type="status" value="NOT_ANNOTATED_CDS"/>
    <property type="molecule type" value="Genomic_DNA"/>
</dbReference>
<organism evidence="13 14">
    <name type="scientific">Tetranychus urticae</name>
    <name type="common">Two-spotted spider mite</name>
    <dbReference type="NCBI Taxonomy" id="32264"/>
    <lineage>
        <taxon>Eukaryota</taxon>
        <taxon>Metazoa</taxon>
        <taxon>Ecdysozoa</taxon>
        <taxon>Arthropoda</taxon>
        <taxon>Chelicerata</taxon>
        <taxon>Arachnida</taxon>
        <taxon>Acari</taxon>
        <taxon>Acariformes</taxon>
        <taxon>Trombidiformes</taxon>
        <taxon>Prostigmata</taxon>
        <taxon>Eleutherengona</taxon>
        <taxon>Raphignathae</taxon>
        <taxon>Tetranychoidea</taxon>
        <taxon>Tetranychidae</taxon>
        <taxon>Tetranychus</taxon>
    </lineage>
</organism>
<evidence type="ECO:0000256" key="1">
    <source>
        <dbReference type="ARBA" id="ARBA00004123"/>
    </source>
</evidence>
<keyword evidence="6" id="KW-0677">Repeat</keyword>
<reference evidence="13" key="2">
    <citation type="submission" date="2015-06" db="UniProtKB">
        <authorList>
            <consortium name="EnsemblMetazoa"/>
        </authorList>
    </citation>
    <scope>IDENTIFICATION</scope>
</reference>
<feature type="compositionally biased region" description="Basic residues" evidence="12">
    <location>
        <begin position="436"/>
        <end position="445"/>
    </location>
</feature>
<feature type="compositionally biased region" description="Acidic residues" evidence="12">
    <location>
        <begin position="409"/>
        <end position="430"/>
    </location>
</feature>
<feature type="compositionally biased region" description="Acidic residues" evidence="12">
    <location>
        <begin position="780"/>
        <end position="793"/>
    </location>
</feature>
<dbReference type="PROSITE" id="PS50088">
    <property type="entry name" value="ANK_REPEAT"/>
    <property type="match status" value="3"/>
</dbReference>
<dbReference type="SMART" id="SM00028">
    <property type="entry name" value="TPR"/>
    <property type="match status" value="4"/>
</dbReference>
<reference evidence="14" key="1">
    <citation type="submission" date="2011-08" db="EMBL/GenBank/DDBJ databases">
        <authorList>
            <person name="Rombauts S."/>
        </authorList>
    </citation>
    <scope>NUCLEOTIDE SEQUENCE</scope>
    <source>
        <strain evidence="14">London</strain>
    </source>
</reference>
<dbReference type="Gene3D" id="1.25.40.10">
    <property type="entry name" value="Tetratricopeptide repeat domain"/>
    <property type="match status" value="2"/>
</dbReference>
<dbReference type="GO" id="GO:0000724">
    <property type="term" value="P:double-strand break repair via homologous recombination"/>
    <property type="evidence" value="ECO:0007669"/>
    <property type="project" value="TreeGrafter"/>
</dbReference>
<dbReference type="Pfam" id="PF13424">
    <property type="entry name" value="TPR_12"/>
    <property type="match status" value="1"/>
</dbReference>
<proteinExistence type="predicted"/>
<keyword evidence="9" id="KW-1053">Target membrane</keyword>
<feature type="region of interest" description="Disordered" evidence="12">
    <location>
        <begin position="667"/>
        <end position="686"/>
    </location>
</feature>
<evidence type="ECO:0000256" key="8">
    <source>
        <dbReference type="ARBA" id="ARBA00023242"/>
    </source>
</evidence>
<feature type="repeat" description="ANK" evidence="10">
    <location>
        <begin position="456"/>
        <end position="488"/>
    </location>
</feature>
<evidence type="ECO:0008006" key="15">
    <source>
        <dbReference type="Google" id="ProtNLM"/>
    </source>
</evidence>
<evidence type="ECO:0000256" key="5">
    <source>
        <dbReference type="ARBA" id="ARBA00022614"/>
    </source>
</evidence>
<keyword evidence="5" id="KW-0433">Leucine-rich repeat</keyword>
<feature type="compositionally biased region" description="Acidic residues" evidence="12">
    <location>
        <begin position="391"/>
        <end position="401"/>
    </location>
</feature>
<evidence type="ECO:0000256" key="10">
    <source>
        <dbReference type="PROSITE-ProRule" id="PRU00023"/>
    </source>
</evidence>
<dbReference type="GO" id="GO:0044231">
    <property type="term" value="C:host cell presynaptic membrane"/>
    <property type="evidence" value="ECO:0007669"/>
    <property type="project" value="UniProtKB-KW"/>
</dbReference>
<dbReference type="SMART" id="SM00248">
    <property type="entry name" value="ANK"/>
    <property type="match status" value="3"/>
</dbReference>
<dbReference type="PROSITE" id="PS50005">
    <property type="entry name" value="TPR"/>
    <property type="match status" value="1"/>
</dbReference>
<dbReference type="InterPro" id="IPR036770">
    <property type="entry name" value="Ankyrin_rpt-contain_sf"/>
</dbReference>
<keyword evidence="11" id="KW-0802">TPR repeat</keyword>
<dbReference type="Gene3D" id="1.25.40.20">
    <property type="entry name" value="Ankyrin repeat-containing domain"/>
    <property type="match status" value="1"/>
</dbReference>
<keyword evidence="7" id="KW-0528">Neurotoxin</keyword>
<dbReference type="AlphaFoldDB" id="T1JWZ7"/>
<feature type="region of interest" description="Disordered" evidence="12">
    <location>
        <begin position="725"/>
        <end position="900"/>
    </location>
</feature>
<dbReference type="InterPro" id="IPR019734">
    <property type="entry name" value="TPR_rpt"/>
</dbReference>
<dbReference type="eggNOG" id="KOG0504">
    <property type="taxonomic scope" value="Eukaryota"/>
</dbReference>
<keyword evidence="7" id="KW-0800">Toxin</keyword>
<evidence type="ECO:0000256" key="7">
    <source>
        <dbReference type="ARBA" id="ARBA00023028"/>
    </source>
</evidence>
<dbReference type="PANTHER" id="PTHR46358:SF1">
    <property type="entry name" value="TONSOKU-LIKE PROTEIN"/>
    <property type="match status" value="1"/>
</dbReference>
<comment type="subcellular location">
    <subcellularLocation>
        <location evidence="1">Nucleus</location>
    </subcellularLocation>
    <subcellularLocation>
        <location evidence="2">Target cell membrane</location>
    </subcellularLocation>
</comment>
<keyword evidence="10" id="KW-0040">ANK repeat</keyword>
<evidence type="ECO:0000256" key="12">
    <source>
        <dbReference type="SAM" id="MobiDB-lite"/>
    </source>
</evidence>
<feature type="compositionally biased region" description="Polar residues" evidence="12">
    <location>
        <begin position="857"/>
        <end position="900"/>
    </location>
</feature>
<dbReference type="Pfam" id="PF13857">
    <property type="entry name" value="Ank_5"/>
    <property type="match status" value="1"/>
</dbReference>
<dbReference type="Pfam" id="PF12796">
    <property type="entry name" value="Ank_2"/>
    <property type="match status" value="1"/>
</dbReference>
<keyword evidence="3" id="KW-0268">Exocytosis</keyword>
<dbReference type="Proteomes" id="UP000015104">
    <property type="component" value="Unassembled WGS sequence"/>
</dbReference>
<feature type="repeat" description="ANK" evidence="10">
    <location>
        <begin position="525"/>
        <end position="557"/>
    </location>
</feature>
<dbReference type="STRING" id="32264.T1JWZ7"/>
<dbReference type="SUPFAM" id="SSF52047">
    <property type="entry name" value="RNI-like"/>
    <property type="match status" value="1"/>
</dbReference>
<protein>
    <recommendedName>
        <fullName evidence="15">Tonsoku-like protein</fullName>
    </recommendedName>
</protein>
<feature type="region of interest" description="Disordered" evidence="12">
    <location>
        <begin position="618"/>
        <end position="644"/>
    </location>
</feature>
<evidence type="ECO:0000256" key="3">
    <source>
        <dbReference type="ARBA" id="ARBA00022483"/>
    </source>
</evidence>
<evidence type="ECO:0000256" key="4">
    <source>
        <dbReference type="ARBA" id="ARBA00022537"/>
    </source>
</evidence>
<dbReference type="Gene3D" id="3.80.10.10">
    <property type="entry name" value="Ribonuclease Inhibitor"/>
    <property type="match status" value="1"/>
</dbReference>
<feature type="repeat" description="ANK" evidence="10">
    <location>
        <begin position="489"/>
        <end position="521"/>
    </location>
</feature>
<evidence type="ECO:0000313" key="13">
    <source>
        <dbReference type="EnsemblMetazoa" id="tetur02g10100.1"/>
    </source>
</evidence>
<dbReference type="EnsemblMetazoa" id="tetur02g10100.1">
    <property type="protein sequence ID" value="tetur02g10100.1"/>
    <property type="gene ID" value="tetur02g10100"/>
</dbReference>
<dbReference type="InterPro" id="IPR011990">
    <property type="entry name" value="TPR-like_helical_dom_sf"/>
</dbReference>
<keyword evidence="4" id="KW-1052">Target cell membrane</keyword>
<dbReference type="GO" id="GO:0044218">
    <property type="term" value="C:other organism cell membrane"/>
    <property type="evidence" value="ECO:0007669"/>
    <property type="project" value="UniProtKB-KW"/>
</dbReference>